<reference evidence="1 2" key="1">
    <citation type="submission" date="2021-07" db="EMBL/GenBank/DDBJ databases">
        <title>Alteriqipengyuania abyssalis NZ-12B nov, sp.nov isolated from deep sea sponge in pacific ocean.</title>
        <authorList>
            <person name="Tareen S."/>
            <person name="Wink J."/>
        </authorList>
    </citation>
    <scope>NUCLEOTIDE SEQUENCE [LARGE SCALE GENOMIC DNA]</scope>
    <source>
        <strain evidence="1 2">NZ-12B</strain>
    </source>
</reference>
<dbReference type="EMBL" id="JAHWXP010000005">
    <property type="protein sequence ID" value="MBY8338354.1"/>
    <property type="molecule type" value="Genomic_DNA"/>
</dbReference>
<dbReference type="Proteomes" id="UP000759298">
    <property type="component" value="Unassembled WGS sequence"/>
</dbReference>
<proteinExistence type="predicted"/>
<protein>
    <submittedName>
        <fullName evidence="1">Uncharacterized protein</fullName>
    </submittedName>
</protein>
<sequence length="53" mass="6121">MRSGHPVYESIRRQVLEEQRRKRAANEPAVFASIDRKLALIRELGEARKGDES</sequence>
<gene>
    <name evidence="1" type="ORF">KYN89_14995</name>
</gene>
<evidence type="ECO:0000313" key="2">
    <source>
        <dbReference type="Proteomes" id="UP000759298"/>
    </source>
</evidence>
<comment type="caution">
    <text evidence="1">The sequence shown here is derived from an EMBL/GenBank/DDBJ whole genome shotgun (WGS) entry which is preliminary data.</text>
</comment>
<accession>A0ABS7PH26</accession>
<keyword evidence="2" id="KW-1185">Reference proteome</keyword>
<dbReference type="RefSeq" id="WP_222825843.1">
    <property type="nucleotide sequence ID" value="NZ_JAHWXP010000005.1"/>
</dbReference>
<evidence type="ECO:0000313" key="1">
    <source>
        <dbReference type="EMBL" id="MBY8338354.1"/>
    </source>
</evidence>
<name>A0ABS7PH26_9SPHN</name>
<organism evidence="1 2">
    <name type="scientific">Alteriqipengyuania abyssalis</name>
    <dbReference type="NCBI Taxonomy" id="2860200"/>
    <lineage>
        <taxon>Bacteria</taxon>
        <taxon>Pseudomonadati</taxon>
        <taxon>Pseudomonadota</taxon>
        <taxon>Alphaproteobacteria</taxon>
        <taxon>Sphingomonadales</taxon>
        <taxon>Erythrobacteraceae</taxon>
        <taxon>Alteriqipengyuania</taxon>
    </lineage>
</organism>